<dbReference type="InterPro" id="IPR000835">
    <property type="entry name" value="HTH_MarR-typ"/>
</dbReference>
<evidence type="ECO:0000256" key="1">
    <source>
        <dbReference type="ARBA" id="ARBA00023015"/>
    </source>
</evidence>
<feature type="compositionally biased region" description="Basic and acidic residues" evidence="4">
    <location>
        <begin position="138"/>
        <end position="150"/>
    </location>
</feature>
<keyword evidence="3" id="KW-0804">Transcription</keyword>
<dbReference type="PROSITE" id="PS50995">
    <property type="entry name" value="HTH_MARR_2"/>
    <property type="match status" value="1"/>
</dbReference>
<dbReference type="SMART" id="SM00347">
    <property type="entry name" value="HTH_MARR"/>
    <property type="match status" value="1"/>
</dbReference>
<name>A0ABT1J8U0_9ACTN</name>
<gene>
    <name evidence="6" type="ORF">FHR36_007069</name>
</gene>
<protein>
    <submittedName>
        <fullName evidence="6">DNA-binding MarR family transcriptional regulator</fullName>
    </submittedName>
</protein>
<dbReference type="InterPro" id="IPR039422">
    <property type="entry name" value="MarR/SlyA-like"/>
</dbReference>
<dbReference type="InterPro" id="IPR023187">
    <property type="entry name" value="Tscrpt_reg_MarR-type_CS"/>
</dbReference>
<evidence type="ECO:0000313" key="7">
    <source>
        <dbReference type="Proteomes" id="UP001206483"/>
    </source>
</evidence>
<dbReference type="Gene3D" id="1.10.10.10">
    <property type="entry name" value="Winged helix-like DNA-binding domain superfamily/Winged helix DNA-binding domain"/>
    <property type="match status" value="1"/>
</dbReference>
<feature type="region of interest" description="Disordered" evidence="4">
    <location>
        <begin position="138"/>
        <end position="163"/>
    </location>
</feature>
<evidence type="ECO:0000259" key="5">
    <source>
        <dbReference type="PROSITE" id="PS50995"/>
    </source>
</evidence>
<organism evidence="6 7">
    <name type="scientific">Kitasatospora paracochleata</name>
    <dbReference type="NCBI Taxonomy" id="58354"/>
    <lineage>
        <taxon>Bacteria</taxon>
        <taxon>Bacillati</taxon>
        <taxon>Actinomycetota</taxon>
        <taxon>Actinomycetes</taxon>
        <taxon>Kitasatosporales</taxon>
        <taxon>Streptomycetaceae</taxon>
        <taxon>Kitasatospora</taxon>
    </lineage>
</organism>
<dbReference type="EMBL" id="JAMZDX010000007">
    <property type="protein sequence ID" value="MCP2313870.1"/>
    <property type="molecule type" value="Genomic_DNA"/>
</dbReference>
<proteinExistence type="predicted"/>
<evidence type="ECO:0000313" key="6">
    <source>
        <dbReference type="EMBL" id="MCP2313870.1"/>
    </source>
</evidence>
<evidence type="ECO:0000256" key="3">
    <source>
        <dbReference type="ARBA" id="ARBA00023163"/>
    </source>
</evidence>
<evidence type="ECO:0000256" key="2">
    <source>
        <dbReference type="ARBA" id="ARBA00023125"/>
    </source>
</evidence>
<sequence>MTPTSGLHDHLGYWLRRLSDEVHSRFEAELGAHGVTASQWGVMVSVAHGHRTTGAVARQLDIDPGAVSRLVDRLVAKDLVRREPDPASRRSVLLVLTEAGRELVPVLAEVADRNDAHFFGSLETGQRRQLETWIRRLVDEPHPDDDRPEAAGRSARQAPEQND</sequence>
<comment type="caution">
    <text evidence="6">The sequence shown here is derived from an EMBL/GenBank/DDBJ whole genome shotgun (WGS) entry which is preliminary data.</text>
</comment>
<dbReference type="GO" id="GO:0003677">
    <property type="term" value="F:DNA binding"/>
    <property type="evidence" value="ECO:0007669"/>
    <property type="project" value="UniProtKB-KW"/>
</dbReference>
<dbReference type="Proteomes" id="UP001206483">
    <property type="component" value="Unassembled WGS sequence"/>
</dbReference>
<dbReference type="PANTHER" id="PTHR33164">
    <property type="entry name" value="TRANSCRIPTIONAL REGULATOR, MARR FAMILY"/>
    <property type="match status" value="1"/>
</dbReference>
<keyword evidence="7" id="KW-1185">Reference proteome</keyword>
<dbReference type="Pfam" id="PF12802">
    <property type="entry name" value="MarR_2"/>
    <property type="match status" value="1"/>
</dbReference>
<accession>A0ABT1J8U0</accession>
<feature type="domain" description="HTH marR-type" evidence="5">
    <location>
        <begin position="8"/>
        <end position="139"/>
    </location>
</feature>
<keyword evidence="1" id="KW-0805">Transcription regulation</keyword>
<reference evidence="6 7" key="1">
    <citation type="submission" date="2022-06" db="EMBL/GenBank/DDBJ databases">
        <title>Sequencing the genomes of 1000 actinobacteria strains.</title>
        <authorList>
            <person name="Klenk H.-P."/>
        </authorList>
    </citation>
    <scope>NUCLEOTIDE SEQUENCE [LARGE SCALE GENOMIC DNA]</scope>
    <source>
        <strain evidence="6 7">DSM 41656</strain>
    </source>
</reference>
<keyword evidence="2 6" id="KW-0238">DNA-binding</keyword>
<dbReference type="PROSITE" id="PS01117">
    <property type="entry name" value="HTH_MARR_1"/>
    <property type="match status" value="1"/>
</dbReference>
<dbReference type="PANTHER" id="PTHR33164:SF43">
    <property type="entry name" value="HTH-TYPE TRANSCRIPTIONAL REPRESSOR YETL"/>
    <property type="match status" value="1"/>
</dbReference>
<dbReference type="RefSeq" id="WP_253804079.1">
    <property type="nucleotide sequence ID" value="NZ_BAAAUB010000010.1"/>
</dbReference>
<evidence type="ECO:0000256" key="4">
    <source>
        <dbReference type="SAM" id="MobiDB-lite"/>
    </source>
</evidence>
<dbReference type="InterPro" id="IPR036390">
    <property type="entry name" value="WH_DNA-bd_sf"/>
</dbReference>
<dbReference type="InterPro" id="IPR036388">
    <property type="entry name" value="WH-like_DNA-bd_sf"/>
</dbReference>
<dbReference type="SUPFAM" id="SSF46785">
    <property type="entry name" value="Winged helix' DNA-binding domain"/>
    <property type="match status" value="1"/>
</dbReference>